<dbReference type="OrthoDB" id="415532at2759"/>
<sequence>MSQITDKPSWDDKVLDEAIVNKWRQETAQFQDFTDAMFDYCIQELREKAHKFKETGMVAVIDTEATVVKSDCAVPLELRDALRAAAFRLEDVPDHCKDWHPDSGDKVLDLLHPSLFPLVYGRTKVLPTGRVPLVACSEYSGDGELTEPLEISKDTTMILKRTVISWGDTDREYMAAWDEFQWLPSDVKFKEGGSVEITSYINNLHPAHHEDLYRVLEQMVDRSIPLWNEAISWFQDRIRIKVEGTSDDDYCRPEGAQSPAREIPADWDQDKNGNYHEAFDSHYQERYEEWFESVKILSIPEPYPYRPFSETTSLPGACPIDLRERFKDRGLQIIFKLANIHLTPDEPEYEGGTWHVEGALNEHICATALYYYDEENITDSKLSFRQSIAEEDMMMLPQQDQYSSCEAYYGIRHDEPGSLVQVLGSVATRAGRLLAFPNVLQHRVSPFRLADPSRPGHRKILAMFLVDPHVRVVSTANVPPQRRDWWAEELRRSVPRLAALPSEIFNQIISEVEEPWGLEEARRIRRDLMDRRGAMNDEINDHMMELLRTLVSYNAPTMVNHPSITEYQDHTTLDLTLDCYV</sequence>
<dbReference type="PANTHER" id="PTHR33119">
    <property type="entry name" value="IFI3P"/>
    <property type="match status" value="1"/>
</dbReference>
<dbReference type="STRING" id="155417.A0A4Q4TBZ7"/>
<dbReference type="Pfam" id="PF14033">
    <property type="entry name" value="DUF4246"/>
    <property type="match status" value="1"/>
</dbReference>
<evidence type="ECO:0000313" key="4">
    <source>
        <dbReference type="EMBL" id="RYP04211.1"/>
    </source>
</evidence>
<comment type="caution">
    <text evidence="4">The sequence shown here is derived from an EMBL/GenBank/DDBJ whole genome shotgun (WGS) entry which is preliminary data.</text>
</comment>
<dbReference type="AlphaFoldDB" id="A0A4Q4TBZ7"/>
<evidence type="ECO:0000313" key="5">
    <source>
        <dbReference type="Proteomes" id="UP000293360"/>
    </source>
</evidence>
<dbReference type="InterPro" id="IPR049192">
    <property type="entry name" value="DUF4246_C"/>
</dbReference>
<keyword evidence="5" id="KW-1185">Reference proteome</keyword>
<gene>
    <name evidence="4" type="ORF">DL764_004601</name>
</gene>
<feature type="domain" description="DUF4246" evidence="3">
    <location>
        <begin position="1"/>
        <end position="26"/>
    </location>
</feature>
<dbReference type="Pfam" id="PF21666">
    <property type="entry name" value="DUF4246_N"/>
    <property type="match status" value="1"/>
</dbReference>
<accession>A0A4Q4TBZ7</accession>
<name>A0A4Q4TBZ7_9PEZI</name>
<evidence type="ECO:0000259" key="2">
    <source>
        <dbReference type="Pfam" id="PF14033"/>
    </source>
</evidence>
<organism evidence="4 5">
    <name type="scientific">Monosporascus ibericus</name>
    <dbReference type="NCBI Taxonomy" id="155417"/>
    <lineage>
        <taxon>Eukaryota</taxon>
        <taxon>Fungi</taxon>
        <taxon>Dikarya</taxon>
        <taxon>Ascomycota</taxon>
        <taxon>Pezizomycotina</taxon>
        <taxon>Sordariomycetes</taxon>
        <taxon>Xylariomycetidae</taxon>
        <taxon>Xylariales</taxon>
        <taxon>Xylariales incertae sedis</taxon>
        <taxon>Monosporascus</taxon>
    </lineage>
</organism>
<reference evidence="4 5" key="1">
    <citation type="submission" date="2018-06" db="EMBL/GenBank/DDBJ databases">
        <title>Complete Genomes of Monosporascus.</title>
        <authorList>
            <person name="Robinson A.J."/>
            <person name="Natvig D.O."/>
        </authorList>
    </citation>
    <scope>NUCLEOTIDE SEQUENCE [LARGE SCALE GENOMIC DNA]</scope>
    <source>
        <strain evidence="4 5">CBS 110550</strain>
    </source>
</reference>
<dbReference type="InterPro" id="IPR025340">
    <property type="entry name" value="DUF4246"/>
</dbReference>
<dbReference type="InterPro" id="IPR049207">
    <property type="entry name" value="DUF4246_N"/>
</dbReference>
<dbReference type="Proteomes" id="UP000293360">
    <property type="component" value="Unassembled WGS sequence"/>
</dbReference>
<protein>
    <submittedName>
        <fullName evidence="4">Uncharacterized protein</fullName>
    </submittedName>
</protein>
<proteinExistence type="predicted"/>
<feature type="domain" description="DUF4246" evidence="2">
    <location>
        <begin position="36"/>
        <end position="489"/>
    </location>
</feature>
<evidence type="ECO:0000259" key="3">
    <source>
        <dbReference type="Pfam" id="PF21666"/>
    </source>
</evidence>
<dbReference type="PANTHER" id="PTHR33119:SF1">
    <property type="entry name" value="FE2OG DIOXYGENASE DOMAIN-CONTAINING PROTEIN"/>
    <property type="match status" value="1"/>
</dbReference>
<feature type="region of interest" description="Disordered" evidence="1">
    <location>
        <begin position="249"/>
        <end position="269"/>
    </location>
</feature>
<evidence type="ECO:0000256" key="1">
    <source>
        <dbReference type="SAM" id="MobiDB-lite"/>
    </source>
</evidence>
<dbReference type="EMBL" id="QJNU01000220">
    <property type="protein sequence ID" value="RYP04211.1"/>
    <property type="molecule type" value="Genomic_DNA"/>
</dbReference>